<evidence type="ECO:0000256" key="5">
    <source>
        <dbReference type="ARBA" id="ARBA00023163"/>
    </source>
</evidence>
<reference evidence="7 8" key="1">
    <citation type="submission" date="2018-08" db="EMBL/GenBank/DDBJ databases">
        <title>A genome reference for cultivated species of the human gut microbiota.</title>
        <authorList>
            <person name="Zou Y."/>
            <person name="Xue W."/>
            <person name="Luo G."/>
        </authorList>
    </citation>
    <scope>NUCLEOTIDE SEQUENCE [LARGE SCALE GENOMIC DNA]</scope>
    <source>
        <strain evidence="7 8">OF01-3</strain>
    </source>
</reference>
<gene>
    <name evidence="7" type="ORF">DXA39_06950</name>
</gene>
<dbReference type="EMBL" id="QVEU01000005">
    <property type="protein sequence ID" value="RGB75536.1"/>
    <property type="molecule type" value="Genomic_DNA"/>
</dbReference>
<dbReference type="CDD" id="cd00609">
    <property type="entry name" value="AAT_like"/>
    <property type="match status" value="1"/>
</dbReference>
<comment type="similarity">
    <text evidence="1">In the C-terminal section; belongs to the class-I pyridoxal-phosphate-dependent aminotransferase family.</text>
</comment>
<keyword evidence="4" id="KW-0238">DNA-binding</keyword>
<dbReference type="InterPro" id="IPR036388">
    <property type="entry name" value="WH-like_DNA-bd_sf"/>
</dbReference>
<evidence type="ECO:0000259" key="6">
    <source>
        <dbReference type="PROSITE" id="PS50949"/>
    </source>
</evidence>
<comment type="caution">
    <text evidence="7">The sequence shown here is derived from an EMBL/GenBank/DDBJ whole genome shotgun (WGS) entry which is preliminary data.</text>
</comment>
<evidence type="ECO:0000313" key="8">
    <source>
        <dbReference type="Proteomes" id="UP000261011"/>
    </source>
</evidence>
<keyword evidence="2" id="KW-0663">Pyridoxal phosphate</keyword>
<evidence type="ECO:0000256" key="3">
    <source>
        <dbReference type="ARBA" id="ARBA00023015"/>
    </source>
</evidence>
<dbReference type="Proteomes" id="UP000261011">
    <property type="component" value="Unassembled WGS sequence"/>
</dbReference>
<accession>A0A3E2TGU6</accession>
<dbReference type="PANTHER" id="PTHR46577">
    <property type="entry name" value="HTH-TYPE TRANSCRIPTIONAL REGULATORY PROTEIN GABR"/>
    <property type="match status" value="1"/>
</dbReference>
<dbReference type="OrthoDB" id="9808770at2"/>
<dbReference type="PROSITE" id="PS50949">
    <property type="entry name" value="HTH_GNTR"/>
    <property type="match status" value="1"/>
</dbReference>
<dbReference type="InterPro" id="IPR015421">
    <property type="entry name" value="PyrdxlP-dep_Trfase_major"/>
</dbReference>
<dbReference type="Gene3D" id="3.40.640.10">
    <property type="entry name" value="Type I PLP-dependent aspartate aminotransferase-like (Major domain)"/>
    <property type="match status" value="1"/>
</dbReference>
<evidence type="ECO:0000256" key="2">
    <source>
        <dbReference type="ARBA" id="ARBA00022898"/>
    </source>
</evidence>
<sequence length="451" mass="52624">MSSSFIYEKVYIDIKEKILNGTYKENHKLPSIRNLSTSAGISKNSVIHAYELLEIEGLIYSDYRNGYFVSRIDPLNKSIKNMDSHEKDIHEALPLKYDFSFSGVGNKYFDYKNLGLSFKNTINSKDMDIISQDDPKGSYNLRYSIKKHLSAARNIHIDEDQIIIAPGSYELLMIVRLIFPNKVFGFENPSYQYTSNSIFINIDNLPMDISTNGVIVRNIDRRIDLPVVTPARQFPLTYFMDYHTRVSLLNWANEKDSRYIIENDYDAEFKYKLDKIYPLMAMDINDKVIYFGNFSRTISPAVRISYMVLPKHIVREHDDKLQILRCSVSNFVQEAVSYFIDRGYFEKQVNRMRVLYSRKYDFIMEKLKDSNYIKILSTNPGISFIIETIPVDNTILIKNLREKGVKIKPINGYTYDKKGYENKFLIGFAKLDFKQIDKGLDIIIQEVKKLS</sequence>
<dbReference type="InterPro" id="IPR015424">
    <property type="entry name" value="PyrdxlP-dep_Trfase"/>
</dbReference>
<name>A0A3E2TGU6_9FIRM</name>
<keyword evidence="8" id="KW-1185">Reference proteome</keyword>
<dbReference type="AlphaFoldDB" id="A0A3E2TGU6"/>
<dbReference type="RefSeq" id="WP_117521986.1">
    <property type="nucleotide sequence ID" value="NZ_QVEU01000005.1"/>
</dbReference>
<feature type="domain" description="HTH gntR-type" evidence="6">
    <location>
        <begin position="4"/>
        <end position="72"/>
    </location>
</feature>
<dbReference type="SMART" id="SM00345">
    <property type="entry name" value="HTH_GNTR"/>
    <property type="match status" value="1"/>
</dbReference>
<dbReference type="GO" id="GO:0003700">
    <property type="term" value="F:DNA-binding transcription factor activity"/>
    <property type="evidence" value="ECO:0007669"/>
    <property type="project" value="InterPro"/>
</dbReference>
<keyword evidence="5" id="KW-0804">Transcription</keyword>
<dbReference type="PANTHER" id="PTHR46577:SF1">
    <property type="entry name" value="HTH-TYPE TRANSCRIPTIONAL REGULATORY PROTEIN GABR"/>
    <property type="match status" value="1"/>
</dbReference>
<proteinExistence type="inferred from homology"/>
<keyword evidence="7" id="KW-0808">Transferase</keyword>
<dbReference type="GO" id="GO:0003677">
    <property type="term" value="F:DNA binding"/>
    <property type="evidence" value="ECO:0007669"/>
    <property type="project" value="UniProtKB-KW"/>
</dbReference>
<dbReference type="InterPro" id="IPR051446">
    <property type="entry name" value="HTH_trans_reg/aminotransferase"/>
</dbReference>
<dbReference type="Pfam" id="PF00392">
    <property type="entry name" value="GntR"/>
    <property type="match status" value="1"/>
</dbReference>
<evidence type="ECO:0000256" key="1">
    <source>
        <dbReference type="ARBA" id="ARBA00005384"/>
    </source>
</evidence>
<organism evidence="7 8">
    <name type="scientific">Anaerococcus nagyae</name>
    <dbReference type="NCBI Taxonomy" id="1755241"/>
    <lineage>
        <taxon>Bacteria</taxon>
        <taxon>Bacillati</taxon>
        <taxon>Bacillota</taxon>
        <taxon>Tissierellia</taxon>
        <taxon>Tissierellales</taxon>
        <taxon>Peptoniphilaceae</taxon>
        <taxon>Anaerococcus</taxon>
    </lineage>
</organism>
<keyword evidence="7" id="KW-0032">Aminotransferase</keyword>
<dbReference type="GO" id="GO:0008483">
    <property type="term" value="F:transaminase activity"/>
    <property type="evidence" value="ECO:0007669"/>
    <property type="project" value="UniProtKB-KW"/>
</dbReference>
<dbReference type="Gene3D" id="1.10.10.10">
    <property type="entry name" value="Winged helix-like DNA-binding domain superfamily/Winged helix DNA-binding domain"/>
    <property type="match status" value="1"/>
</dbReference>
<dbReference type="InterPro" id="IPR036390">
    <property type="entry name" value="WH_DNA-bd_sf"/>
</dbReference>
<dbReference type="SUPFAM" id="SSF46785">
    <property type="entry name" value="Winged helix' DNA-binding domain"/>
    <property type="match status" value="1"/>
</dbReference>
<evidence type="ECO:0000256" key="4">
    <source>
        <dbReference type="ARBA" id="ARBA00023125"/>
    </source>
</evidence>
<keyword evidence="3" id="KW-0805">Transcription regulation</keyword>
<dbReference type="InterPro" id="IPR000524">
    <property type="entry name" value="Tscrpt_reg_HTH_GntR"/>
</dbReference>
<dbReference type="SUPFAM" id="SSF53383">
    <property type="entry name" value="PLP-dependent transferases"/>
    <property type="match status" value="1"/>
</dbReference>
<evidence type="ECO:0000313" key="7">
    <source>
        <dbReference type="EMBL" id="RGB75536.1"/>
    </source>
</evidence>
<dbReference type="CDD" id="cd07377">
    <property type="entry name" value="WHTH_GntR"/>
    <property type="match status" value="1"/>
</dbReference>
<protein>
    <submittedName>
        <fullName evidence="7">PLP-dependent aminotransferase family protein</fullName>
    </submittedName>
</protein>